<keyword evidence="2" id="KW-1185">Reference proteome</keyword>
<accession>A0A916JZD8</accession>
<evidence type="ECO:0000313" key="2">
    <source>
        <dbReference type="Proteomes" id="UP000693672"/>
    </source>
</evidence>
<dbReference type="Proteomes" id="UP000693672">
    <property type="component" value="Unassembled WGS sequence"/>
</dbReference>
<protein>
    <submittedName>
        <fullName evidence="1">Uncharacterized protein</fullName>
    </submittedName>
</protein>
<organism evidence="1 2">
    <name type="scientific">Paenibacillus solanacearum</name>
    <dbReference type="NCBI Taxonomy" id="2048548"/>
    <lineage>
        <taxon>Bacteria</taxon>
        <taxon>Bacillati</taxon>
        <taxon>Bacillota</taxon>
        <taxon>Bacilli</taxon>
        <taxon>Bacillales</taxon>
        <taxon>Paenibacillaceae</taxon>
        <taxon>Paenibacillus</taxon>
    </lineage>
</organism>
<name>A0A916JZD8_9BACL</name>
<gene>
    <name evidence="1" type="ORF">PAESOLCIP111_01553</name>
</gene>
<evidence type="ECO:0000313" key="1">
    <source>
        <dbReference type="EMBL" id="CAG7612615.1"/>
    </source>
</evidence>
<reference evidence="1" key="1">
    <citation type="submission" date="2021-06" db="EMBL/GenBank/DDBJ databases">
        <authorList>
            <person name="Criscuolo A."/>
        </authorList>
    </citation>
    <scope>NUCLEOTIDE SEQUENCE</scope>
    <source>
        <strain evidence="1">CIP111600</strain>
    </source>
</reference>
<dbReference type="RefSeq" id="WP_281426672.1">
    <property type="nucleotide sequence ID" value="NZ_CAJVAS010000004.1"/>
</dbReference>
<dbReference type="AlphaFoldDB" id="A0A916JZD8"/>
<proteinExistence type="predicted"/>
<sequence length="42" mass="4668">MENIATVKVTAYITREQNGSKQLVVFEESGFEHLGFQVPGGR</sequence>
<comment type="caution">
    <text evidence="1">The sequence shown here is derived from an EMBL/GenBank/DDBJ whole genome shotgun (WGS) entry which is preliminary data.</text>
</comment>
<dbReference type="EMBL" id="CAJVAS010000004">
    <property type="protein sequence ID" value="CAG7612615.1"/>
    <property type="molecule type" value="Genomic_DNA"/>
</dbReference>